<feature type="compositionally biased region" description="Basic residues" evidence="1">
    <location>
        <begin position="257"/>
        <end position="267"/>
    </location>
</feature>
<feature type="region of interest" description="Disordered" evidence="1">
    <location>
        <begin position="1"/>
        <end position="28"/>
    </location>
</feature>
<feature type="compositionally biased region" description="Low complexity" evidence="1">
    <location>
        <begin position="212"/>
        <end position="227"/>
    </location>
</feature>
<accession>A0A6C0K7K3</accession>
<protein>
    <submittedName>
        <fullName evidence="2">Uncharacterized protein</fullName>
    </submittedName>
</protein>
<evidence type="ECO:0000256" key="1">
    <source>
        <dbReference type="SAM" id="MobiDB-lite"/>
    </source>
</evidence>
<dbReference type="AlphaFoldDB" id="A0A6C0K7K3"/>
<reference evidence="2" key="1">
    <citation type="journal article" date="2020" name="Nature">
        <title>Giant virus diversity and host interactions through global metagenomics.</title>
        <authorList>
            <person name="Schulz F."/>
            <person name="Roux S."/>
            <person name="Paez-Espino D."/>
            <person name="Jungbluth S."/>
            <person name="Walsh D.A."/>
            <person name="Denef V.J."/>
            <person name="McMahon K.D."/>
            <person name="Konstantinidis K.T."/>
            <person name="Eloe-Fadrosh E.A."/>
            <person name="Kyrpides N.C."/>
            <person name="Woyke T."/>
        </authorList>
    </citation>
    <scope>NUCLEOTIDE SEQUENCE</scope>
    <source>
        <strain evidence="2">GVMAG-S-1101182-85</strain>
    </source>
</reference>
<feature type="compositionally biased region" description="Low complexity" evidence="1">
    <location>
        <begin position="1"/>
        <end position="22"/>
    </location>
</feature>
<organism evidence="2">
    <name type="scientific">viral metagenome</name>
    <dbReference type="NCBI Taxonomy" id="1070528"/>
    <lineage>
        <taxon>unclassified sequences</taxon>
        <taxon>metagenomes</taxon>
        <taxon>organismal metagenomes</taxon>
    </lineage>
</organism>
<sequence>MSASRFQRGPQQQRPQPQQQQYRIERRNGAPVPCRQWCHDKVVGQPVPADPANGFPNPGCQAHLNGGIKRGIPCTVGDRDGKMRFFAHPDQPEWQQVPGVKQSEEAIKNADPEWRQGHFAKVVRAPSPERAPREHRGKLVVVPEKALQQNIARQRSGSPLRLHLKEGELSWGDAAYLEDNPSAAKYFEGRKLPNLFSGILPAAQVASTAAASMAAAGAGPAAAGASGNNWRQAKPSTYRKHGQGQGRGRGFTAASGSKKRTQRNRRN</sequence>
<evidence type="ECO:0000313" key="2">
    <source>
        <dbReference type="EMBL" id="QHU14025.1"/>
    </source>
</evidence>
<dbReference type="EMBL" id="MN740829">
    <property type="protein sequence ID" value="QHU14025.1"/>
    <property type="molecule type" value="Genomic_DNA"/>
</dbReference>
<name>A0A6C0K7K3_9ZZZZ</name>
<feature type="region of interest" description="Disordered" evidence="1">
    <location>
        <begin position="212"/>
        <end position="267"/>
    </location>
</feature>
<proteinExistence type="predicted"/>